<proteinExistence type="predicted"/>
<name>A0AAV7S752_PLEWA</name>
<protein>
    <submittedName>
        <fullName evidence="2">Uncharacterized protein</fullName>
    </submittedName>
</protein>
<evidence type="ECO:0000313" key="2">
    <source>
        <dbReference type="EMBL" id="KAJ1160344.1"/>
    </source>
</evidence>
<dbReference type="AlphaFoldDB" id="A0AAV7S752"/>
<evidence type="ECO:0000256" key="1">
    <source>
        <dbReference type="SAM" id="MobiDB-lite"/>
    </source>
</evidence>
<organism evidence="2 3">
    <name type="scientific">Pleurodeles waltl</name>
    <name type="common">Iberian ribbed newt</name>
    <dbReference type="NCBI Taxonomy" id="8319"/>
    <lineage>
        <taxon>Eukaryota</taxon>
        <taxon>Metazoa</taxon>
        <taxon>Chordata</taxon>
        <taxon>Craniata</taxon>
        <taxon>Vertebrata</taxon>
        <taxon>Euteleostomi</taxon>
        <taxon>Amphibia</taxon>
        <taxon>Batrachia</taxon>
        <taxon>Caudata</taxon>
        <taxon>Salamandroidea</taxon>
        <taxon>Salamandridae</taxon>
        <taxon>Pleurodelinae</taxon>
        <taxon>Pleurodeles</taxon>
    </lineage>
</organism>
<sequence>MPLEAGRLESGDPGCRGDLDRGRPEDRAVPWRAVARYSGLERETPSGRCCTRVAGAAEVQRGRPPPSPGSSEEETRPNSAGRRPSGAGTVRLRGRLALGVSGSSAPGGPGTA</sequence>
<dbReference type="EMBL" id="JANPWB010000008">
    <property type="protein sequence ID" value="KAJ1160344.1"/>
    <property type="molecule type" value="Genomic_DNA"/>
</dbReference>
<keyword evidence="3" id="KW-1185">Reference proteome</keyword>
<reference evidence="2" key="1">
    <citation type="journal article" date="2022" name="bioRxiv">
        <title>Sequencing and chromosome-scale assembly of the giantPleurodeles waltlgenome.</title>
        <authorList>
            <person name="Brown T."/>
            <person name="Elewa A."/>
            <person name="Iarovenko S."/>
            <person name="Subramanian E."/>
            <person name="Araus A.J."/>
            <person name="Petzold A."/>
            <person name="Susuki M."/>
            <person name="Suzuki K.-i.T."/>
            <person name="Hayashi T."/>
            <person name="Toyoda A."/>
            <person name="Oliveira C."/>
            <person name="Osipova E."/>
            <person name="Leigh N.D."/>
            <person name="Simon A."/>
            <person name="Yun M.H."/>
        </authorList>
    </citation>
    <scope>NUCLEOTIDE SEQUENCE</scope>
    <source>
        <strain evidence="2">20211129_DDA</strain>
        <tissue evidence="2">Liver</tissue>
    </source>
</reference>
<accession>A0AAV7S752</accession>
<gene>
    <name evidence="2" type="ORF">NDU88_000846</name>
</gene>
<dbReference type="Proteomes" id="UP001066276">
    <property type="component" value="Chromosome 4_2"/>
</dbReference>
<comment type="caution">
    <text evidence="2">The sequence shown here is derived from an EMBL/GenBank/DDBJ whole genome shotgun (WGS) entry which is preliminary data.</text>
</comment>
<evidence type="ECO:0000313" key="3">
    <source>
        <dbReference type="Proteomes" id="UP001066276"/>
    </source>
</evidence>
<feature type="region of interest" description="Disordered" evidence="1">
    <location>
        <begin position="1"/>
        <end position="28"/>
    </location>
</feature>
<feature type="region of interest" description="Disordered" evidence="1">
    <location>
        <begin position="41"/>
        <end position="90"/>
    </location>
</feature>